<comment type="caution">
    <text evidence="2">The sequence shown here is derived from an EMBL/GenBank/DDBJ whole genome shotgun (WGS) entry which is preliminary data.</text>
</comment>
<dbReference type="Proteomes" id="UP000574067">
    <property type="component" value="Unassembled WGS sequence"/>
</dbReference>
<dbReference type="GO" id="GO:0071949">
    <property type="term" value="F:FAD binding"/>
    <property type="evidence" value="ECO:0007669"/>
    <property type="project" value="InterPro"/>
</dbReference>
<organism evidence="2 3">
    <name type="scientific">Azohydromonas caseinilytica</name>
    <dbReference type="NCBI Taxonomy" id="2728836"/>
    <lineage>
        <taxon>Bacteria</taxon>
        <taxon>Pseudomonadati</taxon>
        <taxon>Pseudomonadota</taxon>
        <taxon>Betaproteobacteria</taxon>
        <taxon>Burkholderiales</taxon>
        <taxon>Sphaerotilaceae</taxon>
        <taxon>Azohydromonas</taxon>
    </lineage>
</organism>
<dbReference type="SUPFAM" id="SSF54975">
    <property type="entry name" value="Acylphosphatase/BLUF domain-like"/>
    <property type="match status" value="1"/>
</dbReference>
<dbReference type="SMART" id="SM01034">
    <property type="entry name" value="BLUF"/>
    <property type="match status" value="1"/>
</dbReference>
<protein>
    <submittedName>
        <fullName evidence="2">BLUF domain-containing protein</fullName>
    </submittedName>
</protein>
<evidence type="ECO:0000313" key="3">
    <source>
        <dbReference type="Proteomes" id="UP000574067"/>
    </source>
</evidence>
<reference evidence="2 3" key="1">
    <citation type="submission" date="2020-04" db="EMBL/GenBank/DDBJ databases">
        <title>Azohydromonas sp. isolated from soil.</title>
        <authorList>
            <person name="Dahal R.H."/>
        </authorList>
    </citation>
    <scope>NUCLEOTIDE SEQUENCE [LARGE SCALE GENOMIC DNA]</scope>
    <source>
        <strain evidence="2 3">G-1-1-14</strain>
    </source>
</reference>
<evidence type="ECO:0000313" key="2">
    <source>
        <dbReference type="EMBL" id="NML17683.1"/>
    </source>
</evidence>
<dbReference type="Gene3D" id="3.30.70.100">
    <property type="match status" value="1"/>
</dbReference>
<dbReference type="GO" id="GO:0009882">
    <property type="term" value="F:blue light photoreceptor activity"/>
    <property type="evidence" value="ECO:0007669"/>
    <property type="project" value="InterPro"/>
</dbReference>
<dbReference type="EMBL" id="JABBFW010000021">
    <property type="protein sequence ID" value="NML17683.1"/>
    <property type="molecule type" value="Genomic_DNA"/>
</dbReference>
<proteinExistence type="predicted"/>
<sequence>MALYQVIYLSMVSGEAPTRAELQSLLEESVRHNEAAGITGLLLYAHGGFMQLVEGKEAAVKALYARIREDERHCRITKLLEGPIEERSFPEWAMACVFPDDDGSDLPPELLRYLHPGFDAERLRARPGLALQLLSHYSHNNGLVAA</sequence>
<dbReference type="InterPro" id="IPR036046">
    <property type="entry name" value="Acylphosphatase-like_dom_sf"/>
</dbReference>
<accession>A0A848FHE8</accession>
<dbReference type="RefSeq" id="WP_169162585.1">
    <property type="nucleotide sequence ID" value="NZ_JABBFW010000021.1"/>
</dbReference>
<evidence type="ECO:0000259" key="1">
    <source>
        <dbReference type="PROSITE" id="PS50925"/>
    </source>
</evidence>
<dbReference type="AlphaFoldDB" id="A0A848FHE8"/>
<dbReference type="PROSITE" id="PS50925">
    <property type="entry name" value="BLUF"/>
    <property type="match status" value="1"/>
</dbReference>
<dbReference type="InterPro" id="IPR007024">
    <property type="entry name" value="BLUF_domain"/>
</dbReference>
<gene>
    <name evidence="2" type="ORF">HHL10_22180</name>
</gene>
<dbReference type="Pfam" id="PF04940">
    <property type="entry name" value="BLUF"/>
    <property type="match status" value="1"/>
</dbReference>
<feature type="domain" description="BLUF" evidence="1">
    <location>
        <begin position="3"/>
        <end position="95"/>
    </location>
</feature>
<keyword evidence="3" id="KW-1185">Reference proteome</keyword>
<name>A0A848FHE8_9BURK</name>